<accession>A0A427AJV1</accession>
<dbReference type="Proteomes" id="UP000287651">
    <property type="component" value="Unassembled WGS sequence"/>
</dbReference>
<sequence>MPRLQTIWPKLSASSSEVVGSSLGVHRMEIGSSSEIHRKDAGSSMGVMVPPMGDDSTIDGRRWYLRWAIVVPPRWRCAREFARRRSRLIGRLSMVAEKLVGSLTMAGSIKLQPDNEPRSSLRIRPGFGRCGGFCWEFARRFAEGMGSSPGTRREITRKKTRRITTSMPKGIGLAKVRL</sequence>
<name>A0A427AJV1_ENSVE</name>
<reference evidence="1 2" key="1">
    <citation type="journal article" date="2014" name="Agronomy (Basel)">
        <title>A Draft Genome Sequence for Ensete ventricosum, the Drought-Tolerant Tree Against Hunger.</title>
        <authorList>
            <person name="Harrison J."/>
            <person name="Moore K.A."/>
            <person name="Paszkiewicz K."/>
            <person name="Jones T."/>
            <person name="Grant M."/>
            <person name="Ambacheew D."/>
            <person name="Muzemil S."/>
            <person name="Studholme D.J."/>
        </authorList>
    </citation>
    <scope>NUCLEOTIDE SEQUENCE [LARGE SCALE GENOMIC DNA]</scope>
</reference>
<dbReference type="EMBL" id="AMZH03002166">
    <property type="protein sequence ID" value="RRT76547.1"/>
    <property type="molecule type" value="Genomic_DNA"/>
</dbReference>
<proteinExistence type="predicted"/>
<comment type="caution">
    <text evidence="1">The sequence shown here is derived from an EMBL/GenBank/DDBJ whole genome shotgun (WGS) entry which is preliminary data.</text>
</comment>
<gene>
    <name evidence="1" type="ORF">B296_00019795</name>
</gene>
<dbReference type="AlphaFoldDB" id="A0A427AJV1"/>
<evidence type="ECO:0000313" key="2">
    <source>
        <dbReference type="Proteomes" id="UP000287651"/>
    </source>
</evidence>
<organism evidence="1 2">
    <name type="scientific">Ensete ventricosum</name>
    <name type="common">Abyssinian banana</name>
    <name type="synonym">Musa ensete</name>
    <dbReference type="NCBI Taxonomy" id="4639"/>
    <lineage>
        <taxon>Eukaryota</taxon>
        <taxon>Viridiplantae</taxon>
        <taxon>Streptophyta</taxon>
        <taxon>Embryophyta</taxon>
        <taxon>Tracheophyta</taxon>
        <taxon>Spermatophyta</taxon>
        <taxon>Magnoliopsida</taxon>
        <taxon>Liliopsida</taxon>
        <taxon>Zingiberales</taxon>
        <taxon>Musaceae</taxon>
        <taxon>Ensete</taxon>
    </lineage>
</organism>
<evidence type="ECO:0000313" key="1">
    <source>
        <dbReference type="EMBL" id="RRT76547.1"/>
    </source>
</evidence>
<protein>
    <submittedName>
        <fullName evidence="1">Uncharacterized protein</fullName>
    </submittedName>
</protein>